<comment type="caution">
    <text evidence="2">The sequence shown here is derived from an EMBL/GenBank/DDBJ whole genome shotgun (WGS) entry which is preliminary data.</text>
</comment>
<dbReference type="Gene3D" id="1.10.10.10">
    <property type="entry name" value="Winged helix-like DNA-binding domain superfamily/Winged helix DNA-binding domain"/>
    <property type="match status" value="1"/>
</dbReference>
<feature type="domain" description="HTH marR-type" evidence="1">
    <location>
        <begin position="13"/>
        <end position="157"/>
    </location>
</feature>
<dbReference type="GO" id="GO:0003700">
    <property type="term" value="F:DNA-binding transcription factor activity"/>
    <property type="evidence" value="ECO:0007669"/>
    <property type="project" value="InterPro"/>
</dbReference>
<dbReference type="AlphaFoldDB" id="A0A939GTQ6"/>
<sequence length="164" mass="18142">MLQNNPHADAWRQTHLGQLLGHALRQFDQRVRTLMVQDAAVPLALSNLAERDKVSAAHLHITRHLSPQGDRLTDLADRAGMSKQAMADLIDQCEAWGLVERRPDPLDRRAKRVCYTASGLQWYQGFARATAQAEAEFTAAVGEEVATVVRIALEMYGADAGRLA</sequence>
<name>A0A939GTQ6_9BURK</name>
<dbReference type="SUPFAM" id="SSF46785">
    <property type="entry name" value="Winged helix' DNA-binding domain"/>
    <property type="match status" value="1"/>
</dbReference>
<evidence type="ECO:0000313" key="3">
    <source>
        <dbReference type="Proteomes" id="UP000664731"/>
    </source>
</evidence>
<evidence type="ECO:0000259" key="1">
    <source>
        <dbReference type="PROSITE" id="PS50995"/>
    </source>
</evidence>
<proteinExistence type="predicted"/>
<dbReference type="InterPro" id="IPR039422">
    <property type="entry name" value="MarR/SlyA-like"/>
</dbReference>
<dbReference type="RefSeq" id="WP_207574306.1">
    <property type="nucleotide sequence ID" value="NZ_JAFNME010000004.1"/>
</dbReference>
<keyword evidence="3" id="KW-1185">Reference proteome</keyword>
<dbReference type="PANTHER" id="PTHR33164:SF57">
    <property type="entry name" value="MARR-FAMILY TRANSCRIPTIONAL REGULATOR"/>
    <property type="match status" value="1"/>
</dbReference>
<dbReference type="InterPro" id="IPR036388">
    <property type="entry name" value="WH-like_DNA-bd_sf"/>
</dbReference>
<protein>
    <submittedName>
        <fullName evidence="2">Winged helix-turn-helix transcriptional regulator</fullName>
    </submittedName>
</protein>
<dbReference type="InterPro" id="IPR036390">
    <property type="entry name" value="WH_DNA-bd_sf"/>
</dbReference>
<dbReference type="InterPro" id="IPR000835">
    <property type="entry name" value="HTH_MarR-typ"/>
</dbReference>
<dbReference type="GO" id="GO:0006950">
    <property type="term" value="P:response to stress"/>
    <property type="evidence" value="ECO:0007669"/>
    <property type="project" value="TreeGrafter"/>
</dbReference>
<dbReference type="EMBL" id="JAFNME010000004">
    <property type="protein sequence ID" value="MBO1248757.1"/>
    <property type="molecule type" value="Genomic_DNA"/>
</dbReference>
<reference evidence="2" key="1">
    <citation type="submission" date="2021-03" db="EMBL/GenBank/DDBJ databases">
        <title>Comamonas denitrificans.</title>
        <authorList>
            <person name="Finster K."/>
        </authorList>
    </citation>
    <scope>NUCLEOTIDE SEQUENCE</scope>
    <source>
        <strain evidence="2">MM2021_4</strain>
    </source>
</reference>
<organism evidence="2 3">
    <name type="scientific">Comamonas denitrificans</name>
    <dbReference type="NCBI Taxonomy" id="117506"/>
    <lineage>
        <taxon>Bacteria</taxon>
        <taxon>Pseudomonadati</taxon>
        <taxon>Pseudomonadota</taxon>
        <taxon>Betaproteobacteria</taxon>
        <taxon>Burkholderiales</taxon>
        <taxon>Comamonadaceae</taxon>
        <taxon>Comamonas</taxon>
    </lineage>
</organism>
<dbReference type="PROSITE" id="PS50995">
    <property type="entry name" value="HTH_MARR_2"/>
    <property type="match status" value="1"/>
</dbReference>
<gene>
    <name evidence="2" type="ORF">J1777_02745</name>
</gene>
<dbReference type="Pfam" id="PF12802">
    <property type="entry name" value="MarR_2"/>
    <property type="match status" value="1"/>
</dbReference>
<evidence type="ECO:0000313" key="2">
    <source>
        <dbReference type="EMBL" id="MBO1248757.1"/>
    </source>
</evidence>
<dbReference type="Proteomes" id="UP000664731">
    <property type="component" value="Unassembled WGS sequence"/>
</dbReference>
<dbReference type="PANTHER" id="PTHR33164">
    <property type="entry name" value="TRANSCRIPTIONAL REGULATOR, MARR FAMILY"/>
    <property type="match status" value="1"/>
</dbReference>
<dbReference type="SMART" id="SM00347">
    <property type="entry name" value="HTH_MARR"/>
    <property type="match status" value="1"/>
</dbReference>
<accession>A0A939GTQ6</accession>